<comment type="subcellular location">
    <subcellularLocation>
        <location evidence="2">Mitochondrion inner membrane</location>
        <topology evidence="2">Peripheral membrane protein</topology>
        <orientation evidence="2">Matrix side</orientation>
    </subcellularLocation>
</comment>
<keyword evidence="11" id="KW-0999">Mitochondrion inner membrane</keyword>
<keyword evidence="12" id="KW-0460">Magnesium</keyword>
<evidence type="ECO:0000256" key="16">
    <source>
        <dbReference type="ARBA" id="ARBA00023209"/>
    </source>
</evidence>
<keyword evidence="15" id="KW-0472">Membrane</keyword>
<evidence type="ECO:0000256" key="15">
    <source>
        <dbReference type="ARBA" id="ARBA00023136"/>
    </source>
</evidence>
<keyword evidence="21" id="KW-1185">Reference proteome</keyword>
<keyword evidence="16" id="KW-0594">Phospholipid biosynthesis</keyword>
<evidence type="ECO:0000256" key="7">
    <source>
        <dbReference type="ARBA" id="ARBA00018337"/>
    </source>
</evidence>
<dbReference type="InterPro" id="IPR015222">
    <property type="entry name" value="Tam41"/>
</dbReference>
<keyword evidence="9" id="KW-0808">Transferase</keyword>
<keyword evidence="10" id="KW-0548">Nucleotidyltransferase</keyword>
<keyword evidence="8" id="KW-0444">Lipid biosynthesis</keyword>
<proteinExistence type="inferred from homology"/>
<evidence type="ECO:0000256" key="10">
    <source>
        <dbReference type="ARBA" id="ARBA00022695"/>
    </source>
</evidence>
<evidence type="ECO:0000313" key="20">
    <source>
        <dbReference type="EMBL" id="KAG6379320.1"/>
    </source>
</evidence>
<feature type="compositionally biased region" description="Basic and acidic residues" evidence="19">
    <location>
        <begin position="532"/>
        <end position="554"/>
    </location>
</feature>
<evidence type="ECO:0000256" key="13">
    <source>
        <dbReference type="ARBA" id="ARBA00023098"/>
    </source>
</evidence>
<evidence type="ECO:0000256" key="9">
    <source>
        <dbReference type="ARBA" id="ARBA00022679"/>
    </source>
</evidence>
<evidence type="ECO:0000256" key="14">
    <source>
        <dbReference type="ARBA" id="ARBA00023128"/>
    </source>
</evidence>
<evidence type="ECO:0000256" key="5">
    <source>
        <dbReference type="ARBA" id="ARBA00005458"/>
    </source>
</evidence>
<evidence type="ECO:0000256" key="11">
    <source>
        <dbReference type="ARBA" id="ARBA00022792"/>
    </source>
</evidence>
<comment type="similarity">
    <text evidence="5">Belongs to the TAM41 family.</text>
</comment>
<protein>
    <recommendedName>
        <fullName evidence="7">Phosphatidate cytidylyltransferase, mitochondrial</fullName>
        <ecNumber evidence="6">2.7.7.41</ecNumber>
    </recommendedName>
    <alternativeName>
        <fullName evidence="18">CDP-diacylglycerol synthase</fullName>
    </alternativeName>
</protein>
<dbReference type="PANTHER" id="PTHR13619:SF0">
    <property type="entry name" value="PHOSPHATIDATE CYTIDYLYLTRANSFERASE, MITOCHONDRIAL"/>
    <property type="match status" value="1"/>
</dbReference>
<dbReference type="Proteomes" id="UP000683000">
    <property type="component" value="Unassembled WGS sequence"/>
</dbReference>
<dbReference type="EMBL" id="JAGFBS010000005">
    <property type="protein sequence ID" value="KAG6379320.1"/>
    <property type="molecule type" value="Genomic_DNA"/>
</dbReference>
<evidence type="ECO:0000313" key="21">
    <source>
        <dbReference type="Proteomes" id="UP000683000"/>
    </source>
</evidence>
<feature type="compositionally biased region" description="Acidic residues" evidence="19">
    <location>
        <begin position="750"/>
        <end position="774"/>
    </location>
</feature>
<dbReference type="PANTHER" id="PTHR13619">
    <property type="entry name" value="PHOSPHATIDATE CYTIDYLYLTRANSFERASE, MITOCHONDRIAL"/>
    <property type="match status" value="1"/>
</dbReference>
<keyword evidence="13" id="KW-0443">Lipid metabolism</keyword>
<organism evidence="20 21">
    <name type="scientific">Boletus reticuloceps</name>
    <dbReference type="NCBI Taxonomy" id="495285"/>
    <lineage>
        <taxon>Eukaryota</taxon>
        <taxon>Fungi</taxon>
        <taxon>Dikarya</taxon>
        <taxon>Basidiomycota</taxon>
        <taxon>Agaricomycotina</taxon>
        <taxon>Agaricomycetes</taxon>
        <taxon>Agaricomycetidae</taxon>
        <taxon>Boletales</taxon>
        <taxon>Boletineae</taxon>
        <taxon>Boletaceae</taxon>
        <taxon>Boletoideae</taxon>
        <taxon>Boletus</taxon>
    </lineage>
</organism>
<comment type="cofactor">
    <cofactor evidence="1">
        <name>Mg(2+)</name>
        <dbReference type="ChEBI" id="CHEBI:18420"/>
    </cofactor>
</comment>
<feature type="compositionally biased region" description="Basic and acidic residues" evidence="19">
    <location>
        <begin position="775"/>
        <end position="785"/>
    </location>
</feature>
<evidence type="ECO:0000256" key="8">
    <source>
        <dbReference type="ARBA" id="ARBA00022516"/>
    </source>
</evidence>
<dbReference type="GO" id="GO:0032049">
    <property type="term" value="P:cardiolipin biosynthetic process"/>
    <property type="evidence" value="ECO:0007669"/>
    <property type="project" value="InterPro"/>
</dbReference>
<comment type="pathway">
    <text evidence="4">Lipid metabolism.</text>
</comment>
<evidence type="ECO:0000256" key="4">
    <source>
        <dbReference type="ARBA" id="ARBA00005189"/>
    </source>
</evidence>
<keyword evidence="14" id="KW-0496">Mitochondrion</keyword>
<keyword evidence="17" id="KW-1208">Phospholipid metabolism</keyword>
<feature type="region of interest" description="Disordered" evidence="19">
    <location>
        <begin position="450"/>
        <end position="472"/>
    </location>
</feature>
<gene>
    <name evidence="20" type="ORF">JVT61DRAFT_11777</name>
</gene>
<dbReference type="EC" id="2.7.7.41" evidence="6"/>
<feature type="region of interest" description="Disordered" evidence="19">
    <location>
        <begin position="497"/>
        <end position="566"/>
    </location>
</feature>
<evidence type="ECO:0000256" key="3">
    <source>
        <dbReference type="ARBA" id="ARBA00005119"/>
    </source>
</evidence>
<reference evidence="20" key="1">
    <citation type="submission" date="2021-03" db="EMBL/GenBank/DDBJ databases">
        <title>Evolutionary innovations through gain and loss of genes in the ectomycorrhizal Boletales.</title>
        <authorList>
            <person name="Wu G."/>
            <person name="Miyauchi S."/>
            <person name="Morin E."/>
            <person name="Yang Z.-L."/>
            <person name="Xu J."/>
            <person name="Martin F.M."/>
        </authorList>
    </citation>
    <scope>NUCLEOTIDE SEQUENCE</scope>
    <source>
        <strain evidence="20">BR01</strain>
    </source>
</reference>
<comment type="pathway">
    <text evidence="3">Phospholipid metabolism; CDP-diacylglycerol biosynthesis; CDP-diacylglycerol from sn-glycerol 3-phosphate: step 3/3.</text>
</comment>
<feature type="region of interest" description="Disordered" evidence="19">
    <location>
        <begin position="18"/>
        <end position="66"/>
    </location>
</feature>
<dbReference type="GO" id="GO:0004605">
    <property type="term" value="F:phosphatidate cytidylyltransferase activity"/>
    <property type="evidence" value="ECO:0007669"/>
    <property type="project" value="UniProtKB-EC"/>
</dbReference>
<dbReference type="Pfam" id="PF09139">
    <property type="entry name" value="Tam41_Mmp37"/>
    <property type="match status" value="1"/>
</dbReference>
<evidence type="ECO:0000256" key="18">
    <source>
        <dbReference type="ARBA" id="ARBA00029893"/>
    </source>
</evidence>
<feature type="region of interest" description="Disordered" evidence="19">
    <location>
        <begin position="741"/>
        <end position="789"/>
    </location>
</feature>
<dbReference type="GO" id="GO:0005743">
    <property type="term" value="C:mitochondrial inner membrane"/>
    <property type="evidence" value="ECO:0007669"/>
    <property type="project" value="UniProtKB-SubCell"/>
</dbReference>
<accession>A0A8I2YW88</accession>
<dbReference type="UniPathway" id="UPA00557">
    <property type="reaction ID" value="UER00614"/>
</dbReference>
<evidence type="ECO:0000256" key="19">
    <source>
        <dbReference type="SAM" id="MobiDB-lite"/>
    </source>
</evidence>
<evidence type="ECO:0000256" key="17">
    <source>
        <dbReference type="ARBA" id="ARBA00023264"/>
    </source>
</evidence>
<dbReference type="OrthoDB" id="5327923at2759"/>
<comment type="caution">
    <text evidence="20">The sequence shown here is derived from an EMBL/GenBank/DDBJ whole genome shotgun (WGS) entry which is preliminary data.</text>
</comment>
<dbReference type="AlphaFoldDB" id="A0A8I2YW88"/>
<sequence>MFSSTRPSSRRIPSLIRSLATESVPHRPNVPPPPIPDGSKSRPSRLYPRPRPVSRHQRQALPVLPPSFGRNQLLPVPNSTRALLENIVDSFEAPIRYAFAYGSGVFEQAGYDKPAAAHAKSTDGPMLDFVFAVTHPDHWHSINMHQYPGHYPLHARVFGSSFVSQVQAFGPGLWFNTYVPMHGVMIKYGVTTVDTLCADLLNWRTLYLAGRMHKPIRIIRDDARVRLTQQVNLASALRTALLTLPAQFTQRDLFSAIASISYAGDPRMLLPAENRGKVANMVTRQEAQFRELYWRLAQGLPGVRWGVDSEMIEQDTSAHARAAHLRKLPEGMLMRVHARAQGRGPPREADECAYWLRVAGDEALPSILRSEMSGIVGYPATVQSLKGVVSAGLIKSVRYTVAKPLLESYRRHRHRGVHSTHIDVAMKRGFFNTPRYKRAIDEAYAPAPVPEPEVACRGKPSKSPPASQDAMDVDMPGVQEVYADGHVVAVRMMRSANGGEIGEPHPESKSKSGGVKGKGKEKAIDMEDDPDANARAETPKSEDPKGKGKEKATDTGDGDDMDDDHPYVNPRVAICIPLSSLFSAHDSFVNTLPPRPTPGRRGWGRPLEEQFFHTVPRSHGGKRAIFRSWPRDPNGQPLMPNDKLRGTLSPDGYPWGATLYDIYSVNRVPSVFNLVSFTTGSMLRQVMEAMGELDAAAPEIEWAKTEGQPRIEGAADTEELITCADTALRLCQFFSPSSQNPLAGWTQLDGEQDEEDSENDDDDDDEDEDEDDDDGHWQGYDDDKLPTFIPPPPTIPVTSPFHPSHYPKPWPFTPFENFLKPILLQERIPLYLLPQTLYVHDPFWLLPARERHFRDTSWTSRPDVVRTYNLHISATVRSQVEAARKKAEELEEFKARTLIFFRYKRTKEQIKNHEPIIEVPLPYYQRRKTRFEESHLYLSPVAKVGKGNHSLVYKGEWELPRDLFMKERICRLCFKESADKEIQRLKDTGRWDKMLRAASWGPAGFTGRVPTQAELDAVNDPTDLARDGQIIERNITCVVPPNAIPSKILEVLEERNVWDQFMKEKDSNGMELHFGKDEKATDDSCVPVMRIDPPFSHESQKLSCTHAPDMLDGPTPRTAKFTVVAKLSFENDPHLVREARNYQNFPEHLFHHYDGYSIISQLKAVVPVHAVVPQFYGYYTPQGRTRESHPTSVLSFY</sequence>
<evidence type="ECO:0000256" key="1">
    <source>
        <dbReference type="ARBA" id="ARBA00001946"/>
    </source>
</evidence>
<name>A0A8I2YW88_9AGAM</name>
<dbReference type="GO" id="GO:0016024">
    <property type="term" value="P:CDP-diacylglycerol biosynthetic process"/>
    <property type="evidence" value="ECO:0007669"/>
    <property type="project" value="UniProtKB-UniPathway"/>
</dbReference>
<evidence type="ECO:0000256" key="2">
    <source>
        <dbReference type="ARBA" id="ARBA00004443"/>
    </source>
</evidence>
<evidence type="ECO:0000256" key="6">
    <source>
        <dbReference type="ARBA" id="ARBA00012487"/>
    </source>
</evidence>
<evidence type="ECO:0000256" key="12">
    <source>
        <dbReference type="ARBA" id="ARBA00022842"/>
    </source>
</evidence>